<proteinExistence type="inferred from homology"/>
<protein>
    <submittedName>
        <fullName evidence="4">Putative stress response protein</fullName>
    </submittedName>
</protein>
<keyword evidence="5" id="KW-1185">Reference proteome</keyword>
<accession>R4Z152</accession>
<reference evidence="4 5" key="1">
    <citation type="journal article" date="2013" name="ISME J.">
        <title>Metabolic model for the filamentous 'Candidatus Microthrix parvicella' based on genomic and metagenomic analyses.</title>
        <authorList>
            <person name="Jon McIlroy S."/>
            <person name="Kristiansen R."/>
            <person name="Albertsen M."/>
            <person name="Michael Karst S."/>
            <person name="Rossetti S."/>
            <person name="Lund Nielsen J."/>
            <person name="Tandoi V."/>
            <person name="James Seviour R."/>
            <person name="Nielsen P.H."/>
        </authorList>
    </citation>
    <scope>NUCLEOTIDE SEQUENCE [LARGE SCALE GENOMIC DNA]</scope>
    <source>
        <strain evidence="4 5">RN1</strain>
    </source>
</reference>
<dbReference type="InterPro" id="IPR008462">
    <property type="entry name" value="CsbD"/>
</dbReference>
<feature type="domain" description="CsbD-like" evidence="3">
    <location>
        <begin position="2"/>
        <end position="49"/>
    </location>
</feature>
<feature type="compositionally biased region" description="Basic and acidic residues" evidence="2">
    <location>
        <begin position="23"/>
        <end position="54"/>
    </location>
</feature>
<organism evidence="4 5">
    <name type="scientific">Candidatus Neomicrothrix parvicella RN1</name>
    <dbReference type="NCBI Taxonomy" id="1229780"/>
    <lineage>
        <taxon>Bacteria</taxon>
        <taxon>Bacillati</taxon>
        <taxon>Actinomycetota</taxon>
        <taxon>Acidimicrobiia</taxon>
        <taxon>Acidimicrobiales</taxon>
        <taxon>Microthrixaceae</taxon>
        <taxon>Candidatus Neomicrothrix</taxon>
    </lineage>
</organism>
<comment type="caution">
    <text evidence="4">The sequence shown here is derived from an EMBL/GenBank/DDBJ whole genome shotgun (WGS) entry which is preliminary data.</text>
</comment>
<name>R4Z152_9ACTN</name>
<dbReference type="EMBL" id="CANL01000034">
    <property type="protein sequence ID" value="CCM64453.1"/>
    <property type="molecule type" value="Genomic_DNA"/>
</dbReference>
<gene>
    <name evidence="4" type="ORF">BN381_40067</name>
</gene>
<evidence type="ECO:0000313" key="4">
    <source>
        <dbReference type="EMBL" id="CCM64453.1"/>
    </source>
</evidence>
<dbReference type="STRING" id="1229780.BN381_40067"/>
<comment type="similarity">
    <text evidence="1">Belongs to the UPF0337 (CsbD) family.</text>
</comment>
<evidence type="ECO:0000259" key="3">
    <source>
        <dbReference type="Pfam" id="PF05532"/>
    </source>
</evidence>
<dbReference type="InterPro" id="IPR036629">
    <property type="entry name" value="YjbJ_sf"/>
</dbReference>
<dbReference type="HOGENOM" id="CLU_135567_0_3_11"/>
<evidence type="ECO:0000313" key="5">
    <source>
        <dbReference type="Proteomes" id="UP000018291"/>
    </source>
</evidence>
<sequence length="54" mass="5673">MSGDTDNVKGKIKEAAGDLTGDDDLKHEGQADKATGKIKNAIDDVKDKITGNDD</sequence>
<dbReference type="eggNOG" id="ENOG502ZFKS">
    <property type="taxonomic scope" value="Bacteria"/>
</dbReference>
<dbReference type="Proteomes" id="UP000018291">
    <property type="component" value="Unassembled WGS sequence"/>
</dbReference>
<evidence type="ECO:0000256" key="2">
    <source>
        <dbReference type="SAM" id="MobiDB-lite"/>
    </source>
</evidence>
<dbReference type="AlphaFoldDB" id="R4Z152"/>
<dbReference type="Pfam" id="PF05532">
    <property type="entry name" value="CsbD"/>
    <property type="match status" value="1"/>
</dbReference>
<dbReference type="RefSeq" id="WP_012228560.1">
    <property type="nucleotide sequence ID" value="NZ_HG422565.1"/>
</dbReference>
<dbReference type="SUPFAM" id="SSF69047">
    <property type="entry name" value="Hypothetical protein YjbJ"/>
    <property type="match status" value="1"/>
</dbReference>
<evidence type="ECO:0000256" key="1">
    <source>
        <dbReference type="ARBA" id="ARBA00009129"/>
    </source>
</evidence>
<dbReference type="Gene3D" id="1.10.1470.10">
    <property type="entry name" value="YjbJ"/>
    <property type="match status" value="1"/>
</dbReference>
<feature type="compositionally biased region" description="Basic and acidic residues" evidence="2">
    <location>
        <begin position="1"/>
        <end position="16"/>
    </location>
</feature>
<dbReference type="OrthoDB" id="2143260at2"/>
<feature type="region of interest" description="Disordered" evidence="2">
    <location>
        <begin position="1"/>
        <end position="54"/>
    </location>
</feature>